<keyword evidence="2" id="KW-1185">Reference proteome</keyword>
<dbReference type="AlphaFoldDB" id="A0A940XD54"/>
<name>A0A940XD54_9FLAO</name>
<dbReference type="Proteomes" id="UP000675047">
    <property type="component" value="Unassembled WGS sequence"/>
</dbReference>
<dbReference type="RefSeq" id="WP_210665119.1">
    <property type="nucleotide sequence ID" value="NZ_JAGFBV010000003.1"/>
</dbReference>
<protein>
    <submittedName>
        <fullName evidence="1">Uncharacterized protein</fullName>
    </submittedName>
</protein>
<sequence>MIINLPKKISANSGIRSQFYDVIDIAITIYDAANIKFPEKVNGITQVRHEVMFVLIEM</sequence>
<evidence type="ECO:0000313" key="1">
    <source>
        <dbReference type="EMBL" id="MBP4137078.1"/>
    </source>
</evidence>
<proteinExistence type="predicted"/>
<evidence type="ECO:0000313" key="2">
    <source>
        <dbReference type="Proteomes" id="UP000675047"/>
    </source>
</evidence>
<gene>
    <name evidence="1" type="ORF">J3495_03170</name>
</gene>
<comment type="caution">
    <text evidence="1">The sequence shown here is derived from an EMBL/GenBank/DDBJ whole genome shotgun (WGS) entry which is preliminary data.</text>
</comment>
<reference evidence="1 2" key="1">
    <citation type="submission" date="2021-03" db="EMBL/GenBank/DDBJ databases">
        <title>Flavobacterium Flabelliformis Sp. Nov. And Flavobacterium Geliluteum Sp. Nov., Two Novel Multidrug Resistant Psychrophilic Species Isolated From Antarctica.</title>
        <authorList>
            <person name="Kralova S."/>
            <person name="Busse H.J."/>
            <person name="Bezdicek M."/>
            <person name="Nykrynova M."/>
            <person name="Kroupova E."/>
            <person name="Krsek D."/>
            <person name="Sedlacek I."/>
        </authorList>
    </citation>
    <scope>NUCLEOTIDE SEQUENCE [LARGE SCALE GENOMIC DNA]</scope>
    <source>
        <strain evidence="1 2">P7388</strain>
    </source>
</reference>
<organism evidence="1 2">
    <name type="scientific">Flavobacterium geliluteum</name>
    <dbReference type="NCBI Taxonomy" id="2816120"/>
    <lineage>
        <taxon>Bacteria</taxon>
        <taxon>Pseudomonadati</taxon>
        <taxon>Bacteroidota</taxon>
        <taxon>Flavobacteriia</taxon>
        <taxon>Flavobacteriales</taxon>
        <taxon>Flavobacteriaceae</taxon>
        <taxon>Flavobacterium</taxon>
    </lineage>
</organism>
<dbReference type="InterPro" id="IPR017850">
    <property type="entry name" value="Alkaline_phosphatase_core_sf"/>
</dbReference>
<accession>A0A940XD54</accession>
<dbReference type="EMBL" id="JAGFBV010000003">
    <property type="protein sequence ID" value="MBP4137078.1"/>
    <property type="molecule type" value="Genomic_DNA"/>
</dbReference>
<dbReference type="SUPFAM" id="SSF53649">
    <property type="entry name" value="Alkaline phosphatase-like"/>
    <property type="match status" value="1"/>
</dbReference>